<comment type="caution">
    <text evidence="4">The sequence shown here is derived from an EMBL/GenBank/DDBJ whole genome shotgun (WGS) entry which is preliminary data.</text>
</comment>
<dbReference type="Proteomes" id="UP000234412">
    <property type="component" value="Unassembled WGS sequence"/>
</dbReference>
<organism evidence="4 6">
    <name type="scientific">Klebsiella variicola</name>
    <dbReference type="NCBI Taxonomy" id="244366"/>
    <lineage>
        <taxon>Bacteria</taxon>
        <taxon>Pseudomonadati</taxon>
        <taxon>Pseudomonadota</taxon>
        <taxon>Gammaproteobacteria</taxon>
        <taxon>Enterobacterales</taxon>
        <taxon>Enterobacteriaceae</taxon>
        <taxon>Klebsiella/Raoultella group</taxon>
        <taxon>Klebsiella</taxon>
        <taxon>Klebsiella pneumoniae complex</taxon>
    </lineage>
</organism>
<evidence type="ECO:0000313" key="5">
    <source>
        <dbReference type="Proteomes" id="UP000234412"/>
    </source>
</evidence>
<keyword evidence="1" id="KW-0175">Coiled coil</keyword>
<evidence type="ECO:0000313" key="6">
    <source>
        <dbReference type="Proteomes" id="UP000234473"/>
    </source>
</evidence>
<evidence type="ECO:0000256" key="1">
    <source>
        <dbReference type="SAM" id="Coils"/>
    </source>
</evidence>
<dbReference type="EMBL" id="PICB01000085">
    <property type="protein sequence ID" value="PLP48521.1"/>
    <property type="molecule type" value="Genomic_DNA"/>
</dbReference>
<accession>A0A2N5ALV0</accession>
<dbReference type="Proteomes" id="UP000234473">
    <property type="component" value="Unassembled WGS sequence"/>
</dbReference>
<name>A0A2N5ALV0_KLEVA</name>
<dbReference type="AlphaFoldDB" id="A0A2N5ALV0"/>
<dbReference type="EMBL" id="PIDP01000213">
    <property type="protein sequence ID" value="PLM95903.1"/>
    <property type="molecule type" value="Genomic_DNA"/>
</dbReference>
<feature type="coiled-coil region" evidence="1">
    <location>
        <begin position="20"/>
        <end position="54"/>
    </location>
</feature>
<evidence type="ECO:0000313" key="4">
    <source>
        <dbReference type="EMBL" id="PLP48521.1"/>
    </source>
</evidence>
<feature type="region of interest" description="Disordered" evidence="2">
    <location>
        <begin position="87"/>
        <end position="107"/>
    </location>
</feature>
<feature type="compositionally biased region" description="Basic and acidic residues" evidence="2">
    <location>
        <begin position="87"/>
        <end position="101"/>
    </location>
</feature>
<proteinExistence type="predicted"/>
<evidence type="ECO:0000256" key="2">
    <source>
        <dbReference type="SAM" id="MobiDB-lite"/>
    </source>
</evidence>
<gene>
    <name evidence="4" type="ORF">CWM98_03250</name>
    <name evidence="3" type="ORF">CWN47_08960</name>
</gene>
<reference evidence="5 6" key="1">
    <citation type="submission" date="2017-11" db="EMBL/GenBank/DDBJ databases">
        <authorList>
            <person name="Han C.G."/>
        </authorList>
    </citation>
    <scope>NUCLEOTIDE SEQUENCE [LARGE SCALE GENOMIC DNA]</scope>
    <source>
        <strain evidence="4 6">A5</strain>
        <strain evidence="3 5">A8</strain>
    </source>
</reference>
<reference evidence="5 6" key="2">
    <citation type="submission" date="2018-01" db="EMBL/GenBank/DDBJ databases">
        <title>Genomic study of Klebsiella pneumoniae.</title>
        <authorList>
            <person name="Yang Y."/>
            <person name="Bicalho R."/>
        </authorList>
    </citation>
    <scope>NUCLEOTIDE SEQUENCE [LARGE SCALE GENOMIC DNA]</scope>
    <source>
        <strain evidence="4 6">A5</strain>
        <strain evidence="3 5">A8</strain>
    </source>
</reference>
<protein>
    <submittedName>
        <fullName evidence="4">Uncharacterized protein</fullName>
    </submittedName>
</protein>
<sequence>MSKIIEMIKLNQEKKEQDKLKQLILNNNELIKLLKQSEIDSLEIEQRLTQLNLELDLQEDILVDLFNFFKKSSDRFLSIQEKMKSEKNLKKEEKRQKDMKKENKKMKLKDSDFDDDIKNIKTMVNFLLNHYEKKL</sequence>
<evidence type="ECO:0000313" key="3">
    <source>
        <dbReference type="EMBL" id="PLM95903.1"/>
    </source>
</evidence>